<dbReference type="UniPathway" id="UPA00241">
    <property type="reaction ID" value="UER00352"/>
</dbReference>
<feature type="binding site" evidence="16">
    <location>
        <begin position="6"/>
        <end position="13"/>
    </location>
    <ligand>
        <name>ATP</name>
        <dbReference type="ChEBI" id="CHEBI:30616"/>
    </ligand>
</feature>
<organism evidence="17 18">
    <name type="scientific">Geopseudomonas sagittaria</name>
    <dbReference type="NCBI Taxonomy" id="1135990"/>
    <lineage>
        <taxon>Bacteria</taxon>
        <taxon>Pseudomonadati</taxon>
        <taxon>Pseudomonadota</taxon>
        <taxon>Gammaproteobacteria</taxon>
        <taxon>Pseudomonadales</taxon>
        <taxon>Pseudomonadaceae</taxon>
        <taxon>Geopseudomonas</taxon>
    </lineage>
</organism>
<evidence type="ECO:0000256" key="16">
    <source>
        <dbReference type="HAMAP-Rule" id="MF_01274"/>
    </source>
</evidence>
<dbReference type="Gene3D" id="3.30.420.40">
    <property type="match status" value="2"/>
</dbReference>
<dbReference type="HAMAP" id="MF_01274">
    <property type="entry name" value="Pantothen_kinase_3"/>
    <property type="match status" value="1"/>
</dbReference>
<evidence type="ECO:0000256" key="14">
    <source>
        <dbReference type="ARBA" id="ARBA00038036"/>
    </source>
</evidence>
<keyword evidence="12 16" id="KW-0630">Potassium</keyword>
<feature type="binding site" evidence="16">
    <location>
        <position position="181"/>
    </location>
    <ligand>
        <name>substrate</name>
    </ligand>
</feature>
<dbReference type="Proteomes" id="UP000243084">
    <property type="component" value="Unassembled WGS sequence"/>
</dbReference>
<dbReference type="GO" id="GO:0004594">
    <property type="term" value="F:pantothenate kinase activity"/>
    <property type="evidence" value="ECO:0007669"/>
    <property type="project" value="UniProtKB-UniRule"/>
</dbReference>
<feature type="binding site" evidence="16">
    <location>
        <position position="122"/>
    </location>
    <ligand>
        <name>K(+)</name>
        <dbReference type="ChEBI" id="CHEBI:29103"/>
    </ligand>
</feature>
<dbReference type="OrthoDB" id="9781305at2"/>
<feature type="binding site" evidence="16">
    <location>
        <begin position="100"/>
        <end position="103"/>
    </location>
    <ligand>
        <name>substrate</name>
    </ligand>
</feature>
<evidence type="ECO:0000256" key="12">
    <source>
        <dbReference type="ARBA" id="ARBA00022958"/>
    </source>
</evidence>
<comment type="subcellular location">
    <subcellularLocation>
        <location evidence="3 16">Cytoplasm</location>
    </subcellularLocation>
</comment>
<dbReference type="Pfam" id="PF03309">
    <property type="entry name" value="Pan_kinase"/>
    <property type="match status" value="1"/>
</dbReference>
<keyword evidence="13 16" id="KW-0173">Coenzyme A biosynthesis</keyword>
<keyword evidence="9 16" id="KW-0547">Nucleotide-binding</keyword>
<comment type="pathway">
    <text evidence="4 16">Cofactor biosynthesis; coenzyme A biosynthesis; CoA from (R)-pantothenate: step 1/5.</text>
</comment>
<evidence type="ECO:0000256" key="6">
    <source>
        <dbReference type="ARBA" id="ARBA00012102"/>
    </source>
</evidence>
<dbReference type="RefSeq" id="WP_092433054.1">
    <property type="nucleotide sequence ID" value="NZ_FOXM01000013.1"/>
</dbReference>
<dbReference type="PANTHER" id="PTHR34265:SF1">
    <property type="entry name" value="TYPE III PANTOTHENATE KINASE"/>
    <property type="match status" value="1"/>
</dbReference>
<protein>
    <recommendedName>
        <fullName evidence="15 16">Type III pantothenate kinase</fullName>
        <ecNumber evidence="6 16">2.7.1.33</ecNumber>
    </recommendedName>
    <alternativeName>
        <fullName evidence="16">PanK-III</fullName>
    </alternativeName>
    <alternativeName>
        <fullName evidence="16">Pantothenic acid kinase</fullName>
    </alternativeName>
</protein>
<feature type="binding site" evidence="16">
    <location>
        <position position="93"/>
    </location>
    <ligand>
        <name>substrate</name>
    </ligand>
</feature>
<dbReference type="EMBL" id="FOXM01000013">
    <property type="protein sequence ID" value="SFQ17094.1"/>
    <property type="molecule type" value="Genomic_DNA"/>
</dbReference>
<evidence type="ECO:0000256" key="9">
    <source>
        <dbReference type="ARBA" id="ARBA00022741"/>
    </source>
</evidence>
<gene>
    <name evidence="16" type="primary">coaX</name>
    <name evidence="17" type="ORF">SAMN05216229_1133</name>
</gene>
<comment type="subunit">
    <text evidence="5 16">Homodimer.</text>
</comment>
<keyword evidence="10 16" id="KW-0418">Kinase</keyword>
<comment type="cofactor">
    <cofactor evidence="16">
        <name>NH4(+)</name>
        <dbReference type="ChEBI" id="CHEBI:28938"/>
    </cofactor>
    <cofactor evidence="16">
        <name>K(+)</name>
        <dbReference type="ChEBI" id="CHEBI:29103"/>
    </cofactor>
    <text evidence="16">A monovalent cation. Ammonium or potassium.</text>
</comment>
<evidence type="ECO:0000256" key="13">
    <source>
        <dbReference type="ARBA" id="ARBA00022993"/>
    </source>
</evidence>
<evidence type="ECO:0000313" key="18">
    <source>
        <dbReference type="Proteomes" id="UP000243084"/>
    </source>
</evidence>
<dbReference type="PANTHER" id="PTHR34265">
    <property type="entry name" value="TYPE III PANTOTHENATE KINASE"/>
    <property type="match status" value="1"/>
</dbReference>
<comment type="catalytic activity">
    <reaction evidence="1 16">
        <text>(R)-pantothenate + ATP = (R)-4'-phosphopantothenate + ADP + H(+)</text>
        <dbReference type="Rhea" id="RHEA:16373"/>
        <dbReference type="ChEBI" id="CHEBI:10986"/>
        <dbReference type="ChEBI" id="CHEBI:15378"/>
        <dbReference type="ChEBI" id="CHEBI:29032"/>
        <dbReference type="ChEBI" id="CHEBI:30616"/>
        <dbReference type="ChEBI" id="CHEBI:456216"/>
        <dbReference type="EC" id="2.7.1.33"/>
    </reaction>
</comment>
<comment type="function">
    <text evidence="16">Catalyzes the phosphorylation of pantothenate (Pan), the first step in CoA biosynthesis.</text>
</comment>
<comment type="similarity">
    <text evidence="14 16">Belongs to the type III pantothenate kinase family.</text>
</comment>
<dbReference type="GO" id="GO:0005524">
    <property type="term" value="F:ATP binding"/>
    <property type="evidence" value="ECO:0007669"/>
    <property type="project" value="UniProtKB-UniRule"/>
</dbReference>
<dbReference type="InterPro" id="IPR004619">
    <property type="entry name" value="Type_III_PanK"/>
</dbReference>
<evidence type="ECO:0000256" key="3">
    <source>
        <dbReference type="ARBA" id="ARBA00004496"/>
    </source>
</evidence>
<dbReference type="GO" id="GO:0046872">
    <property type="term" value="F:metal ion binding"/>
    <property type="evidence" value="ECO:0007669"/>
    <property type="project" value="UniProtKB-KW"/>
</dbReference>
<dbReference type="AlphaFoldDB" id="A0A1I5WBH2"/>
<evidence type="ECO:0000256" key="8">
    <source>
        <dbReference type="ARBA" id="ARBA00022679"/>
    </source>
</evidence>
<dbReference type="CDD" id="cd24015">
    <property type="entry name" value="ASKHA_NBD_PanK-III"/>
    <property type="match status" value="1"/>
</dbReference>
<dbReference type="SUPFAM" id="SSF53067">
    <property type="entry name" value="Actin-like ATPase domain"/>
    <property type="match status" value="2"/>
</dbReference>
<dbReference type="GO" id="GO:0005737">
    <property type="term" value="C:cytoplasm"/>
    <property type="evidence" value="ECO:0007669"/>
    <property type="project" value="UniProtKB-SubCell"/>
</dbReference>
<evidence type="ECO:0000256" key="1">
    <source>
        <dbReference type="ARBA" id="ARBA00001206"/>
    </source>
</evidence>
<keyword evidence="16" id="KW-0479">Metal-binding</keyword>
<dbReference type="GO" id="GO:0015937">
    <property type="term" value="P:coenzyme A biosynthetic process"/>
    <property type="evidence" value="ECO:0007669"/>
    <property type="project" value="UniProtKB-UniRule"/>
</dbReference>
<evidence type="ECO:0000256" key="10">
    <source>
        <dbReference type="ARBA" id="ARBA00022777"/>
    </source>
</evidence>
<proteinExistence type="inferred from homology"/>
<evidence type="ECO:0000256" key="5">
    <source>
        <dbReference type="ARBA" id="ARBA00011738"/>
    </source>
</evidence>
<evidence type="ECO:0000256" key="4">
    <source>
        <dbReference type="ARBA" id="ARBA00005225"/>
    </source>
</evidence>
<reference evidence="18" key="1">
    <citation type="submission" date="2016-10" db="EMBL/GenBank/DDBJ databases">
        <authorList>
            <person name="Varghese N."/>
            <person name="Submissions S."/>
        </authorList>
    </citation>
    <scope>NUCLEOTIDE SEQUENCE [LARGE SCALE GENOMIC DNA]</scope>
    <source>
        <strain evidence="18">JCM 18195</strain>
    </source>
</reference>
<evidence type="ECO:0000313" key="17">
    <source>
        <dbReference type="EMBL" id="SFQ17094.1"/>
    </source>
</evidence>
<accession>A0A1I5WBH2</accession>
<evidence type="ECO:0000256" key="11">
    <source>
        <dbReference type="ARBA" id="ARBA00022840"/>
    </source>
</evidence>
<keyword evidence="11 16" id="KW-0067">ATP-binding</keyword>
<dbReference type="NCBIfam" id="TIGR00671">
    <property type="entry name" value="baf"/>
    <property type="match status" value="1"/>
</dbReference>
<keyword evidence="18" id="KW-1185">Reference proteome</keyword>
<dbReference type="EC" id="2.7.1.33" evidence="6 16"/>
<sequence>MILELDCGNTLIKWRILPGEGQAPRHVGSAGSDVDLVGQLDGLPGLHLRWCRIVSVRSDEETSRLLEKLTRRHPVEVRQATAAPFCSGVRNGYEDYRRLGLDRWLAVLGGYRLAGKACMIIDLGTAITADFVNAGGEHLGGYICPGLPLMRAQLRTHTRRIRYDDAEADQALADLSPGRTSAQAVERGCLQMLRGFVGLQCAQAASLLGADFDVFLTGGDAALVVDVWPGARNVADLVFVGLALACPIERG</sequence>
<name>A0A1I5WBH2_9GAMM</name>
<evidence type="ECO:0000256" key="15">
    <source>
        <dbReference type="ARBA" id="ARBA00040883"/>
    </source>
</evidence>
<evidence type="ECO:0000256" key="2">
    <source>
        <dbReference type="ARBA" id="ARBA00001958"/>
    </source>
</evidence>
<feature type="binding site" evidence="16">
    <location>
        <position position="125"/>
    </location>
    <ligand>
        <name>ATP</name>
        <dbReference type="ChEBI" id="CHEBI:30616"/>
    </ligand>
</feature>
<evidence type="ECO:0000256" key="7">
    <source>
        <dbReference type="ARBA" id="ARBA00022490"/>
    </source>
</evidence>
<keyword evidence="8 16" id="KW-0808">Transferase</keyword>
<keyword evidence="7 16" id="KW-0963">Cytoplasm</keyword>
<comment type="cofactor">
    <cofactor evidence="2">
        <name>K(+)</name>
        <dbReference type="ChEBI" id="CHEBI:29103"/>
    </cofactor>
</comment>
<dbReference type="InterPro" id="IPR043129">
    <property type="entry name" value="ATPase_NBD"/>
</dbReference>
<feature type="active site" description="Proton acceptor" evidence="16">
    <location>
        <position position="102"/>
    </location>
</feature>